<comment type="caution">
    <text evidence="1">The sequence shown here is derived from an EMBL/GenBank/DDBJ whole genome shotgun (WGS) entry which is preliminary data.</text>
</comment>
<accession>A0ACB7GSZ3</accession>
<protein>
    <submittedName>
        <fullName evidence="1">Uncharacterized protein</fullName>
    </submittedName>
</protein>
<reference evidence="2" key="1">
    <citation type="journal article" date="2016" name="Nat. Biotechnol.">
        <title>Sequencing wild and cultivated cassava and related species reveals extensive interspecific hybridization and genetic diversity.</title>
        <authorList>
            <person name="Bredeson J.V."/>
            <person name="Lyons J.B."/>
            <person name="Prochnik S.E."/>
            <person name="Wu G.A."/>
            <person name="Ha C.M."/>
            <person name="Edsinger-Gonzales E."/>
            <person name="Grimwood J."/>
            <person name="Schmutz J."/>
            <person name="Rabbi I.Y."/>
            <person name="Egesi C."/>
            <person name="Nauluvula P."/>
            <person name="Lebot V."/>
            <person name="Ndunguru J."/>
            <person name="Mkamilo G."/>
            <person name="Bart R.S."/>
            <person name="Setter T.L."/>
            <person name="Gleadow R.M."/>
            <person name="Kulakow P."/>
            <person name="Ferguson M.E."/>
            <person name="Rounsley S."/>
            <person name="Rokhsar D.S."/>
        </authorList>
    </citation>
    <scope>NUCLEOTIDE SEQUENCE [LARGE SCALE GENOMIC DNA]</scope>
    <source>
        <strain evidence="2">cv. AM560-2</strain>
    </source>
</reference>
<gene>
    <name evidence="1" type="ORF">MANES_11G041900v8</name>
</gene>
<evidence type="ECO:0000313" key="2">
    <source>
        <dbReference type="Proteomes" id="UP000091857"/>
    </source>
</evidence>
<evidence type="ECO:0000313" key="1">
    <source>
        <dbReference type="EMBL" id="KAG8643498.1"/>
    </source>
</evidence>
<sequence>MASRWEDRRNETGDPNESDPFPEKSPSHAYASDNSKVIGPKSYSYSELAQATGHFSLNYQIGQGGFGQVFKASLNGKIRAIKKLNNFVDVQPEGKLENEIKVVNRVSHKNLVKLAGYCIDGANRLLILKYFSNGSLRSKLHGNENVLDWKKRMKIAIGSAKGLQYLHEDCEPKIIHLDVKADNILLDDNFEPKVSDFGLSLFFSDAASHVSRSSIRGTQIYADPLTTQLGKHSDKSDVYSFGVTLLELISGRKPIDQKGVSIVIWANSLIEKALKGEYGDFVDSRLQSFDQPFDYEEMHRIIFCVNACINLPLESRPSMKRVALALEGILPLKNDNKLYSGVSYKDEVKPSLKPPINQETNKPSSKPPVIQETNQIVVRNGRSTSRQPTEATSNGSSNNIGETSFEEKTQVYKPRRFTYFELTSATRGFAKNNLLNGGPLGKVYKSILNYDETVIVKKLYIYMCEGKEDEFKKIKDISTSVHDKNVVNLIGYCDEGDKRLLVYEYFPAKSSLRSHLDGNGSLDWPTRMEIAIRIGRGLVNLHDLYKPWNIYEHYKDNSIFLDENFQPKFAEYKRDKFFSKDSGNSIPRSSMSSRYVKLDVYFFGVILLEMITGKLPDLRSYDSFNLIEWAVPTIQNDWPQGNYKFVDEKLGRNFDEDEMDRMIECTLACVERYPQNRPEMSKVVEVLAGNIPRKNLKN</sequence>
<keyword evidence="2" id="KW-1185">Reference proteome</keyword>
<name>A0ACB7GSZ3_MANES</name>
<dbReference type="Proteomes" id="UP000091857">
    <property type="component" value="Chromosome 11"/>
</dbReference>
<organism evidence="1 2">
    <name type="scientific">Manihot esculenta</name>
    <name type="common">Cassava</name>
    <name type="synonym">Jatropha manihot</name>
    <dbReference type="NCBI Taxonomy" id="3983"/>
    <lineage>
        <taxon>Eukaryota</taxon>
        <taxon>Viridiplantae</taxon>
        <taxon>Streptophyta</taxon>
        <taxon>Embryophyta</taxon>
        <taxon>Tracheophyta</taxon>
        <taxon>Spermatophyta</taxon>
        <taxon>Magnoliopsida</taxon>
        <taxon>eudicotyledons</taxon>
        <taxon>Gunneridae</taxon>
        <taxon>Pentapetalae</taxon>
        <taxon>rosids</taxon>
        <taxon>fabids</taxon>
        <taxon>Malpighiales</taxon>
        <taxon>Euphorbiaceae</taxon>
        <taxon>Crotonoideae</taxon>
        <taxon>Manihoteae</taxon>
        <taxon>Manihot</taxon>
    </lineage>
</organism>
<dbReference type="EMBL" id="CM004397">
    <property type="protein sequence ID" value="KAG8643498.1"/>
    <property type="molecule type" value="Genomic_DNA"/>
</dbReference>
<proteinExistence type="predicted"/>